<organism evidence="1 2">
    <name type="scientific">Rhizopus microsporus</name>
    <dbReference type="NCBI Taxonomy" id="58291"/>
    <lineage>
        <taxon>Eukaryota</taxon>
        <taxon>Fungi</taxon>
        <taxon>Fungi incertae sedis</taxon>
        <taxon>Mucoromycota</taxon>
        <taxon>Mucoromycotina</taxon>
        <taxon>Mucoromycetes</taxon>
        <taxon>Mucorales</taxon>
        <taxon>Mucorineae</taxon>
        <taxon>Rhizopodaceae</taxon>
        <taxon>Rhizopus</taxon>
    </lineage>
</organism>
<dbReference type="AlphaFoldDB" id="A0A1X0SC42"/>
<feature type="non-terminal residue" evidence="1">
    <location>
        <position position="1"/>
    </location>
</feature>
<dbReference type="Proteomes" id="UP000242381">
    <property type="component" value="Unassembled WGS sequence"/>
</dbReference>
<reference evidence="1 2" key="1">
    <citation type="journal article" date="2016" name="Proc. Natl. Acad. Sci. U.S.A.">
        <title>Lipid metabolic changes in an early divergent fungus govern the establishment of a mutualistic symbiosis with endobacteria.</title>
        <authorList>
            <person name="Lastovetsky O.A."/>
            <person name="Gaspar M.L."/>
            <person name="Mondo S.J."/>
            <person name="LaButti K.M."/>
            <person name="Sandor L."/>
            <person name="Grigoriev I.V."/>
            <person name="Henry S.A."/>
            <person name="Pawlowska T.E."/>
        </authorList>
    </citation>
    <scope>NUCLEOTIDE SEQUENCE [LARGE SCALE GENOMIC DNA]</scope>
    <source>
        <strain evidence="1 2">ATCC 11559</strain>
    </source>
</reference>
<evidence type="ECO:0000313" key="1">
    <source>
        <dbReference type="EMBL" id="ORE21862.1"/>
    </source>
</evidence>
<dbReference type="EMBL" id="KV921273">
    <property type="protein sequence ID" value="ORE21862.1"/>
    <property type="molecule type" value="Genomic_DNA"/>
</dbReference>
<dbReference type="VEuPathDB" id="FungiDB:BCV72DRAFT_225562"/>
<gene>
    <name evidence="1" type="ORF">BCV71DRAFT_173055</name>
</gene>
<evidence type="ECO:0000313" key="2">
    <source>
        <dbReference type="Proteomes" id="UP000242381"/>
    </source>
</evidence>
<accession>A0A1X0SC42</accession>
<sequence>RYVDGLGYREGRSDIILMEASSGKNNEDLEHSRDDILKSVHGSICALEAILRHHPNASFTTASSLLSFTVQSICTTITLSTTALDPENIDGFLHQECRSTEVPVHDDERIKWMKVFELVSKRVIMLRKQALIIDQLQKEQSGIIPIDNVETVRFVLS</sequence>
<protein>
    <submittedName>
        <fullName evidence="1">Uncharacterized protein</fullName>
    </submittedName>
</protein>
<dbReference type="OMA" id="NCPRASI"/>
<name>A0A1X0SC42_RHIZD</name>
<proteinExistence type="predicted"/>